<keyword evidence="1" id="KW-0812">Transmembrane</keyword>
<feature type="transmembrane region" description="Helical" evidence="1">
    <location>
        <begin position="7"/>
        <end position="25"/>
    </location>
</feature>
<dbReference type="EMBL" id="JAJBMB010000005">
    <property type="protein sequence ID" value="MCB5445912.1"/>
    <property type="molecule type" value="Genomic_DNA"/>
</dbReference>
<reference evidence="3" key="1">
    <citation type="submission" date="2019-11" db="EMBL/GenBank/DDBJ databases">
        <authorList>
            <person name="Feng L."/>
        </authorList>
    </citation>
    <scope>NUCLEOTIDE SEQUENCE</scope>
    <source>
        <strain evidence="3">IbartlettiiLFYP30</strain>
    </source>
</reference>
<evidence type="ECO:0000313" key="2">
    <source>
        <dbReference type="EMBL" id="MCB5445912.1"/>
    </source>
</evidence>
<evidence type="ECO:0000313" key="3">
    <source>
        <dbReference type="EMBL" id="VYT74981.1"/>
    </source>
</evidence>
<keyword evidence="1" id="KW-0472">Membrane</keyword>
<proteinExistence type="predicted"/>
<feature type="transmembrane region" description="Helical" evidence="1">
    <location>
        <begin position="31"/>
        <end position="52"/>
    </location>
</feature>
<dbReference type="GeneID" id="89563946"/>
<name>A0A6N2Z7B7_9FIRM</name>
<accession>A0A6N2Z7B7</accession>
<evidence type="ECO:0000313" key="4">
    <source>
        <dbReference type="Proteomes" id="UP001299409"/>
    </source>
</evidence>
<evidence type="ECO:0000256" key="1">
    <source>
        <dbReference type="SAM" id="Phobius"/>
    </source>
</evidence>
<keyword evidence="1" id="KW-1133">Transmembrane helix</keyword>
<organism evidence="3">
    <name type="scientific">Intestinibacter bartlettii</name>
    <dbReference type="NCBI Taxonomy" id="261299"/>
    <lineage>
        <taxon>Bacteria</taxon>
        <taxon>Bacillati</taxon>
        <taxon>Bacillota</taxon>
        <taxon>Clostridia</taxon>
        <taxon>Peptostreptococcales</taxon>
        <taxon>Peptostreptococcaceae</taxon>
        <taxon>Intestinibacter</taxon>
    </lineage>
</organism>
<gene>
    <name evidence="3" type="ORF">IBLFYP30_01075</name>
    <name evidence="2" type="ORF">LIP50_06800</name>
</gene>
<dbReference type="EMBL" id="CACRUE010000010">
    <property type="protein sequence ID" value="VYT74981.1"/>
    <property type="molecule type" value="Genomic_DNA"/>
</dbReference>
<protein>
    <submittedName>
        <fullName evidence="3">Uncharacterized protein</fullName>
    </submittedName>
</protein>
<reference evidence="2 4" key="2">
    <citation type="submission" date="2021-10" db="EMBL/GenBank/DDBJ databases">
        <title>Collection of gut derived symbiotic bacterial strains cultured from healthy donors.</title>
        <authorList>
            <person name="Lin H."/>
            <person name="Littmann E."/>
            <person name="Claire K."/>
            <person name="Pamer E."/>
        </authorList>
    </citation>
    <scope>NUCLEOTIDE SEQUENCE [LARGE SCALE GENOMIC DNA]</scope>
    <source>
        <strain evidence="2 4">MSK.17.68</strain>
    </source>
</reference>
<dbReference type="Proteomes" id="UP001299409">
    <property type="component" value="Unassembled WGS sequence"/>
</dbReference>
<sequence>MFKFYRDVVILFAIFFAYLMMAGGTTPIEGVIASLGAGCTFALLIAMFRAVIEVAREMMAEQKQAKEELQQKE</sequence>
<dbReference type="AlphaFoldDB" id="A0A6N2Z7B7"/>
<dbReference type="RefSeq" id="WP_007285816.1">
    <property type="nucleotide sequence ID" value="NZ_BAABXU010000001.1"/>
</dbReference>
<keyword evidence="4" id="KW-1185">Reference proteome</keyword>